<sequence>MYLKSRTHHLLKTFWGWTEKQLADGTLILTSPSGQTHVTTPGSALLFPSLCYAVGGMPAPETDPPPPPPHCTNRTAKMPKRRRTRTQTRTHRVAAERKANRQARLAAQPRPNPNHDPPPF</sequence>
<feature type="compositionally biased region" description="Basic residues" evidence="1">
    <location>
        <begin position="77"/>
        <end position="92"/>
    </location>
</feature>
<dbReference type="Proteomes" id="UP000467385">
    <property type="component" value="Chromosome"/>
</dbReference>
<organism evidence="2 3">
    <name type="scientific">Mycobacterium conspicuum</name>
    <dbReference type="NCBI Taxonomy" id="44010"/>
    <lineage>
        <taxon>Bacteria</taxon>
        <taxon>Bacillati</taxon>
        <taxon>Actinomycetota</taxon>
        <taxon>Actinomycetes</taxon>
        <taxon>Mycobacteriales</taxon>
        <taxon>Mycobacteriaceae</taxon>
        <taxon>Mycobacterium</taxon>
    </lineage>
</organism>
<evidence type="ECO:0000313" key="3">
    <source>
        <dbReference type="Proteomes" id="UP000467385"/>
    </source>
</evidence>
<evidence type="ECO:0000256" key="1">
    <source>
        <dbReference type="SAM" id="MobiDB-lite"/>
    </source>
</evidence>
<evidence type="ECO:0000313" key="2">
    <source>
        <dbReference type="EMBL" id="BBZ41149.1"/>
    </source>
</evidence>
<feature type="compositionally biased region" description="Pro residues" evidence="1">
    <location>
        <begin position="61"/>
        <end position="70"/>
    </location>
</feature>
<protein>
    <submittedName>
        <fullName evidence="2">Uncharacterized protein</fullName>
    </submittedName>
</protein>
<feature type="region of interest" description="Disordered" evidence="1">
    <location>
        <begin position="58"/>
        <end position="120"/>
    </location>
</feature>
<accession>A0A7I7YHM1</accession>
<keyword evidence="3" id="KW-1185">Reference proteome</keyword>
<feature type="compositionally biased region" description="Pro residues" evidence="1">
    <location>
        <begin position="110"/>
        <end position="120"/>
    </location>
</feature>
<reference evidence="2 3" key="1">
    <citation type="journal article" date="2019" name="Emerg. Microbes Infect.">
        <title>Comprehensive subspecies identification of 175 nontuberculous mycobacteria species based on 7547 genomic profiles.</title>
        <authorList>
            <person name="Matsumoto Y."/>
            <person name="Kinjo T."/>
            <person name="Motooka D."/>
            <person name="Nabeya D."/>
            <person name="Jung N."/>
            <person name="Uechi K."/>
            <person name="Horii T."/>
            <person name="Iida T."/>
            <person name="Fujita J."/>
            <person name="Nakamura S."/>
        </authorList>
    </citation>
    <scope>NUCLEOTIDE SEQUENCE [LARGE SCALE GENOMIC DNA]</scope>
    <source>
        <strain evidence="2 3">JCM 14738</strain>
    </source>
</reference>
<gene>
    <name evidence="2" type="ORF">MCNS_42120</name>
</gene>
<dbReference type="EMBL" id="AP022613">
    <property type="protein sequence ID" value="BBZ41149.1"/>
    <property type="molecule type" value="Genomic_DNA"/>
</dbReference>
<proteinExistence type="predicted"/>
<dbReference type="AlphaFoldDB" id="A0A7I7YHM1"/>
<name>A0A7I7YHM1_9MYCO</name>